<gene>
    <name evidence="1" type="ORF">QE380_000664</name>
</gene>
<proteinExistence type="predicted"/>
<name>A0ABU0UT68_ACIBI</name>
<keyword evidence="2" id="KW-1185">Reference proteome</keyword>
<reference evidence="1 2" key="1">
    <citation type="submission" date="2023-07" db="EMBL/GenBank/DDBJ databases">
        <title>Functional and genomic diversity of the sorghum phyllosphere microbiome.</title>
        <authorList>
            <person name="Shade A."/>
        </authorList>
    </citation>
    <scope>NUCLEOTIDE SEQUENCE [LARGE SCALE GENOMIC DNA]</scope>
    <source>
        <strain evidence="1 2">SORGH_AS_0887</strain>
    </source>
</reference>
<dbReference type="SUPFAM" id="SSF51735">
    <property type="entry name" value="NAD(P)-binding Rossmann-fold domains"/>
    <property type="match status" value="1"/>
</dbReference>
<dbReference type="RefSeq" id="WP_307002079.1">
    <property type="nucleotide sequence ID" value="NZ_JAUTBK010000002.1"/>
</dbReference>
<evidence type="ECO:0000313" key="1">
    <source>
        <dbReference type="EMBL" id="MDQ1207741.1"/>
    </source>
</evidence>
<dbReference type="Proteomes" id="UP001233360">
    <property type="component" value="Unassembled WGS sequence"/>
</dbReference>
<evidence type="ECO:0000313" key="2">
    <source>
        <dbReference type="Proteomes" id="UP001233360"/>
    </source>
</evidence>
<dbReference type="PANTHER" id="PTHR43431:SF7">
    <property type="entry name" value="OXIDOREDUCTASE, SHORT CHAIN DEHYDROGENASE_REDUCTASE FAMILY (AFU_ORTHOLOGUE AFUA_5G14000)"/>
    <property type="match status" value="1"/>
</dbReference>
<protein>
    <submittedName>
        <fullName evidence="1">NADP-dependent 3-hydroxy acid dehydrogenase YdfG</fullName>
    </submittedName>
</protein>
<comment type="caution">
    <text evidence="1">The sequence shown here is derived from an EMBL/GenBank/DDBJ whole genome shotgun (WGS) entry which is preliminary data.</text>
</comment>
<dbReference type="PANTHER" id="PTHR43431">
    <property type="entry name" value="OXIDOREDUCTASE, SHORT CHAIN DEHYDROGENASE/REDUCTASE FAMILY (AFU_ORTHOLOGUE AFUA_5G14000)"/>
    <property type="match status" value="1"/>
</dbReference>
<dbReference type="EMBL" id="JAUTBK010000002">
    <property type="protein sequence ID" value="MDQ1207741.1"/>
    <property type="molecule type" value="Genomic_DNA"/>
</dbReference>
<dbReference type="InterPro" id="IPR036291">
    <property type="entry name" value="NAD(P)-bd_dom_sf"/>
</dbReference>
<organism evidence="1 2">
    <name type="scientific">Acinetobacter baylyi</name>
    <dbReference type="NCBI Taxonomy" id="202950"/>
    <lineage>
        <taxon>Bacteria</taxon>
        <taxon>Pseudomonadati</taxon>
        <taxon>Pseudomonadota</taxon>
        <taxon>Gammaproteobacteria</taxon>
        <taxon>Moraxellales</taxon>
        <taxon>Moraxellaceae</taxon>
        <taxon>Acinetobacter</taxon>
    </lineage>
</organism>
<dbReference type="Gene3D" id="3.40.50.720">
    <property type="entry name" value="NAD(P)-binding Rossmann-like Domain"/>
    <property type="match status" value="1"/>
</dbReference>
<accession>A0ABU0UT68</accession>
<sequence length="221" mass="25101">MSKLLLQWLKAQQKVQGCAVIVGNNIQALSPLFSPKIPVYQLQHDVTQTQSQLEVQAQRLIRVRLNLLDAAALKSVIRQIQKAGYFVDLCIFQPDFVFAENSHAWSAEQLESYWQNTGLTAVSIAQAMIRQMLSKQRGTLIFLGTQQPIESEQDLFSQSMSASIRALAQSLAREFHPKGIHVVYCVVPHGQTAKHDLMQSLQQTCWHLYQQPKSTWSQELR</sequence>